<name>A0AAD9K1R1_9ANNE</name>
<feature type="compositionally biased region" description="Polar residues" evidence="1">
    <location>
        <begin position="333"/>
        <end position="351"/>
    </location>
</feature>
<feature type="region of interest" description="Disordered" evidence="1">
    <location>
        <begin position="333"/>
        <end position="355"/>
    </location>
</feature>
<dbReference type="EMBL" id="JAODUP010000100">
    <property type="protein sequence ID" value="KAK2162330.1"/>
    <property type="molecule type" value="Genomic_DNA"/>
</dbReference>
<feature type="compositionally biased region" description="Polar residues" evidence="1">
    <location>
        <begin position="705"/>
        <end position="716"/>
    </location>
</feature>
<gene>
    <name evidence="2" type="ORF">LSH36_100g04027</name>
</gene>
<organism evidence="2 3">
    <name type="scientific">Paralvinella palmiformis</name>
    <dbReference type="NCBI Taxonomy" id="53620"/>
    <lineage>
        <taxon>Eukaryota</taxon>
        <taxon>Metazoa</taxon>
        <taxon>Spiralia</taxon>
        <taxon>Lophotrochozoa</taxon>
        <taxon>Annelida</taxon>
        <taxon>Polychaeta</taxon>
        <taxon>Sedentaria</taxon>
        <taxon>Canalipalpata</taxon>
        <taxon>Terebellida</taxon>
        <taxon>Terebelliformia</taxon>
        <taxon>Alvinellidae</taxon>
        <taxon>Paralvinella</taxon>
    </lineage>
</organism>
<proteinExistence type="predicted"/>
<keyword evidence="3" id="KW-1185">Reference proteome</keyword>
<evidence type="ECO:0000313" key="2">
    <source>
        <dbReference type="EMBL" id="KAK2162330.1"/>
    </source>
</evidence>
<feature type="region of interest" description="Disordered" evidence="1">
    <location>
        <begin position="632"/>
        <end position="716"/>
    </location>
</feature>
<comment type="caution">
    <text evidence="2">The sequence shown here is derived from an EMBL/GenBank/DDBJ whole genome shotgun (WGS) entry which is preliminary data.</text>
</comment>
<dbReference type="AlphaFoldDB" id="A0AAD9K1R1"/>
<dbReference type="PANTHER" id="PTHR21937">
    <property type="entry name" value="CCDC66 DOMAIN-CONTAINING PROTEIN"/>
    <property type="match status" value="1"/>
</dbReference>
<dbReference type="PANTHER" id="PTHR21937:SF6">
    <property type="entry name" value="CCDC66 DOMAIN-CONTAINING PROTEIN"/>
    <property type="match status" value="1"/>
</dbReference>
<dbReference type="InterPro" id="IPR031440">
    <property type="entry name" value="DUF4670"/>
</dbReference>
<evidence type="ECO:0000313" key="3">
    <source>
        <dbReference type="Proteomes" id="UP001208570"/>
    </source>
</evidence>
<accession>A0AAD9K1R1</accession>
<protein>
    <submittedName>
        <fullName evidence="2">Uncharacterized protein</fullName>
    </submittedName>
</protein>
<reference evidence="2" key="1">
    <citation type="journal article" date="2023" name="Mol. Biol. Evol.">
        <title>Third-Generation Sequencing Reveals the Adaptive Role of the Epigenome in Three Deep-Sea Polychaetes.</title>
        <authorList>
            <person name="Perez M."/>
            <person name="Aroh O."/>
            <person name="Sun Y."/>
            <person name="Lan Y."/>
            <person name="Juniper S.K."/>
            <person name="Young C.R."/>
            <person name="Angers B."/>
            <person name="Qian P.Y."/>
        </authorList>
    </citation>
    <scope>NUCLEOTIDE SEQUENCE</scope>
    <source>
        <strain evidence="2">P08H-3</strain>
    </source>
</reference>
<sequence length="716" mass="78575">MKDNELLLDVFNGVTCPEDVLPLLPIDQDYHPHGITISPRLYSAATKAQPSEKSNGELVLPKTFITRKGALMLFTAPNDFDELLEDDNLYLKKAHRFLRTHYAEQIAKLGNLSRLAQSILMFGDENYSKEDTSISDADNKIILKFLHELDTDHCDKKSKPGSDLSIYLRDLRSRRSSARSSFSPADGRKSSQSFLIPSRETTTLSADAQSLVSQLRPNSATDDKASIVSSCRPTHRVLSADKLRASLKSNSYLGRPSPTPAPLDEERVIYPYTPPVSRRSSATSITYKHSTPLLEHRHRSRTAVDGIGNHGDSVQVSMAAQCSNAADVHTAQRTRTSASVHAHDAQQTSKQHSPRVGEMHIRIIDIHDQDDAKISQIMSPSLNEVCTEHTTLHSVSLTNLPNDSGFVKTWSQGGTAAEQDVIFENRPPPFDVKESISGREHVQRYLEDIQSEGIGEESIVEIPSSRGDLLPDDLQAEEYEEYDDDELELFEEQSFDETPTATQPLIPLYNNTRQVSNGKFSVGDAEAAYNTNGNITVEQANDGVTGHLSDVDQCLRESPEVMQDLDDDDDDDDDNDVVGVTAVDIINSHRGSDTSSHSGFPSDDVCSEVVENIPAVGSLRIRSARGQRVRSAIGQRVQSSKGRRIHSAAGEREADHLEEESVDVIVDAPPAPPGTRTASPSAIQDDGSEAFKESTTVPGAAEPGTTGSDLNWTWSQ</sequence>
<evidence type="ECO:0000256" key="1">
    <source>
        <dbReference type="SAM" id="MobiDB-lite"/>
    </source>
</evidence>
<dbReference type="Proteomes" id="UP001208570">
    <property type="component" value="Unassembled WGS sequence"/>
</dbReference>